<dbReference type="PROSITE" id="PS00856">
    <property type="entry name" value="GUANYLATE_KINASE_1"/>
    <property type="match status" value="1"/>
</dbReference>
<dbReference type="HAMAP" id="MF_00328">
    <property type="entry name" value="Guanylate_kinase"/>
    <property type="match status" value="1"/>
</dbReference>
<dbReference type="InterPro" id="IPR027417">
    <property type="entry name" value="P-loop_NTPase"/>
</dbReference>
<dbReference type="NCBIfam" id="NF041260">
    <property type="entry name" value="actino_IHF"/>
    <property type="match status" value="1"/>
</dbReference>
<dbReference type="InterPro" id="IPR055201">
    <property type="entry name" value="IHF-like_H2TH"/>
</dbReference>
<keyword evidence="7 11" id="KW-0418">Kinase</keyword>
<dbReference type="Proteomes" id="UP001501594">
    <property type="component" value="Unassembled WGS sequence"/>
</dbReference>
<dbReference type="InterPro" id="IPR017665">
    <property type="entry name" value="Guanylate_kinase"/>
</dbReference>
<keyword evidence="6 11" id="KW-0547">Nucleotide-binding</keyword>
<evidence type="ECO:0000256" key="10">
    <source>
        <dbReference type="ARBA" id="ARBA00048594"/>
    </source>
</evidence>
<evidence type="ECO:0000313" key="13">
    <source>
        <dbReference type="EMBL" id="GAA4264756.1"/>
    </source>
</evidence>
<dbReference type="PANTHER" id="PTHR23117:SF13">
    <property type="entry name" value="GUANYLATE KINASE"/>
    <property type="match status" value="1"/>
</dbReference>
<reference evidence="14" key="1">
    <citation type="journal article" date="2019" name="Int. J. Syst. Evol. Microbiol.">
        <title>The Global Catalogue of Microorganisms (GCM) 10K type strain sequencing project: providing services to taxonomists for standard genome sequencing and annotation.</title>
        <authorList>
            <consortium name="The Broad Institute Genomics Platform"/>
            <consortium name="The Broad Institute Genome Sequencing Center for Infectious Disease"/>
            <person name="Wu L."/>
            <person name="Ma J."/>
        </authorList>
    </citation>
    <scope>NUCLEOTIDE SEQUENCE [LARGE SCALE GENOMIC DNA]</scope>
    <source>
        <strain evidence="14">JCM 17442</strain>
    </source>
</reference>
<dbReference type="SUPFAM" id="SSF46946">
    <property type="entry name" value="S13-like H2TH domain"/>
    <property type="match status" value="1"/>
</dbReference>
<comment type="function">
    <text evidence="1 11">Essential for recycling GMP and indirectly, cGMP.</text>
</comment>
<dbReference type="InterPro" id="IPR047806">
    <property type="entry name" value="IHF_actinobact"/>
</dbReference>
<feature type="binding site" evidence="11">
    <location>
        <begin position="123"/>
        <end position="130"/>
    </location>
    <ligand>
        <name>ATP</name>
        <dbReference type="ChEBI" id="CHEBI:30616"/>
    </ligand>
</feature>
<evidence type="ECO:0000256" key="8">
    <source>
        <dbReference type="ARBA" id="ARBA00022840"/>
    </source>
</evidence>
<protein>
    <recommendedName>
        <fullName evidence="4 11">Guanylate kinase</fullName>
        <ecNumber evidence="3 11">2.7.4.8</ecNumber>
    </recommendedName>
    <alternativeName>
        <fullName evidence="9 11">GMP kinase</fullName>
    </alternativeName>
</protein>
<dbReference type="InterPro" id="IPR008144">
    <property type="entry name" value="Guanylate_kin-like_dom"/>
</dbReference>
<keyword evidence="8 11" id="KW-0067">ATP-binding</keyword>
<name>A0ABP8DXV7_9MICO</name>
<comment type="caution">
    <text evidence="13">The sequence shown here is derived from an EMBL/GenBank/DDBJ whole genome shotgun (WGS) entry which is preliminary data.</text>
</comment>
<evidence type="ECO:0000256" key="1">
    <source>
        <dbReference type="ARBA" id="ARBA00003531"/>
    </source>
</evidence>
<keyword evidence="5 11" id="KW-0808">Transferase</keyword>
<dbReference type="InterPro" id="IPR020590">
    <property type="entry name" value="Guanylate_kinase_CS"/>
</dbReference>
<dbReference type="EC" id="2.7.4.8" evidence="3 11"/>
<dbReference type="Gene3D" id="1.10.8.50">
    <property type="match status" value="1"/>
</dbReference>
<proteinExistence type="inferred from homology"/>
<evidence type="ECO:0000256" key="4">
    <source>
        <dbReference type="ARBA" id="ARBA00016296"/>
    </source>
</evidence>
<dbReference type="PROSITE" id="PS50052">
    <property type="entry name" value="GUANYLATE_KINASE_2"/>
    <property type="match status" value="1"/>
</dbReference>
<dbReference type="PANTHER" id="PTHR23117">
    <property type="entry name" value="GUANYLATE KINASE-RELATED"/>
    <property type="match status" value="1"/>
</dbReference>
<evidence type="ECO:0000256" key="11">
    <source>
        <dbReference type="HAMAP-Rule" id="MF_00328"/>
    </source>
</evidence>
<evidence type="ECO:0000259" key="12">
    <source>
        <dbReference type="PROSITE" id="PS50052"/>
    </source>
</evidence>
<dbReference type="Gene3D" id="3.40.50.300">
    <property type="entry name" value="P-loop containing nucleotide triphosphate hydrolases"/>
    <property type="match status" value="1"/>
</dbReference>
<comment type="catalytic activity">
    <reaction evidence="10 11">
        <text>GMP + ATP = GDP + ADP</text>
        <dbReference type="Rhea" id="RHEA:20780"/>
        <dbReference type="ChEBI" id="CHEBI:30616"/>
        <dbReference type="ChEBI" id="CHEBI:58115"/>
        <dbReference type="ChEBI" id="CHEBI:58189"/>
        <dbReference type="ChEBI" id="CHEBI:456216"/>
        <dbReference type="EC" id="2.7.4.8"/>
    </reaction>
</comment>
<keyword evidence="11" id="KW-0963">Cytoplasm</keyword>
<gene>
    <name evidence="11" type="primary">gmk</name>
    <name evidence="13" type="ORF">GCM10022256_03680</name>
</gene>
<dbReference type="SUPFAM" id="SSF52540">
    <property type="entry name" value="P-loop containing nucleoside triphosphate hydrolases"/>
    <property type="match status" value="1"/>
</dbReference>
<evidence type="ECO:0000256" key="3">
    <source>
        <dbReference type="ARBA" id="ARBA00012961"/>
    </source>
</evidence>
<sequence length="306" mass="34116">MPRMTPPPVDRAAAAKAAVAARRARAEVKRDVAERRRTALDVAETGWRVEPTAPEATLRVRELLTSIPGIGPTRVTKIMDDLGIAESKRVGGLGVRQRVVLGDWLSRREAKGRLKSRLVVLAGPTAVGKGTVSSYIRENYPDVHLSISATTRKPRPGEVDGVHYYFVDDDEFDRMIRDRELLEWAVVHNSYRYGTPRPPIDRALDRGRSVLLEIDLQGARQVRAVMPEAVLVFLLPPTWEELVRRLIGRGTEDTAEQQRRLETAKVELAAQDEFDVKVVNTEVSEAAQEVVDLMAMPGAQPAARRH</sequence>
<keyword evidence="14" id="KW-1185">Reference proteome</keyword>
<dbReference type="CDD" id="cd00071">
    <property type="entry name" value="GMPK"/>
    <property type="match status" value="1"/>
</dbReference>
<dbReference type="NCBIfam" id="TIGR03263">
    <property type="entry name" value="guanyl_kin"/>
    <property type="match status" value="1"/>
</dbReference>
<evidence type="ECO:0000256" key="2">
    <source>
        <dbReference type="ARBA" id="ARBA00005790"/>
    </source>
</evidence>
<evidence type="ECO:0000256" key="5">
    <source>
        <dbReference type="ARBA" id="ARBA00022679"/>
    </source>
</evidence>
<feature type="domain" description="Guanylate kinase-like" evidence="12">
    <location>
        <begin position="116"/>
        <end position="295"/>
    </location>
</feature>
<dbReference type="SMART" id="SM00072">
    <property type="entry name" value="GuKc"/>
    <property type="match status" value="1"/>
</dbReference>
<accession>A0ABP8DXV7</accession>
<evidence type="ECO:0000256" key="7">
    <source>
        <dbReference type="ARBA" id="ARBA00022777"/>
    </source>
</evidence>
<dbReference type="EMBL" id="BAABAU010000001">
    <property type="protein sequence ID" value="GAA4264756.1"/>
    <property type="molecule type" value="Genomic_DNA"/>
</dbReference>
<comment type="similarity">
    <text evidence="2 11">Belongs to the guanylate kinase family.</text>
</comment>
<dbReference type="Pfam" id="PF22525">
    <property type="entry name" value="H2TH_5"/>
    <property type="match status" value="1"/>
</dbReference>
<dbReference type="RefSeq" id="WP_344793335.1">
    <property type="nucleotide sequence ID" value="NZ_BAABAU010000001.1"/>
</dbReference>
<evidence type="ECO:0000256" key="6">
    <source>
        <dbReference type="ARBA" id="ARBA00022741"/>
    </source>
</evidence>
<dbReference type="InterPro" id="IPR010979">
    <property type="entry name" value="Ribosomal_uS13-like_H2TH"/>
</dbReference>
<organism evidence="13 14">
    <name type="scientific">Frondihabitans peucedani</name>
    <dbReference type="NCBI Taxonomy" id="598626"/>
    <lineage>
        <taxon>Bacteria</taxon>
        <taxon>Bacillati</taxon>
        <taxon>Actinomycetota</taxon>
        <taxon>Actinomycetes</taxon>
        <taxon>Micrococcales</taxon>
        <taxon>Microbacteriaceae</taxon>
        <taxon>Frondihabitans</taxon>
    </lineage>
</organism>
<dbReference type="Gene3D" id="3.30.63.10">
    <property type="entry name" value="Guanylate Kinase phosphate binding domain"/>
    <property type="match status" value="1"/>
</dbReference>
<dbReference type="Pfam" id="PF00625">
    <property type="entry name" value="Guanylate_kin"/>
    <property type="match status" value="1"/>
</dbReference>
<evidence type="ECO:0000313" key="14">
    <source>
        <dbReference type="Proteomes" id="UP001501594"/>
    </source>
</evidence>
<dbReference type="InterPro" id="IPR008145">
    <property type="entry name" value="GK/Ca_channel_bsu"/>
</dbReference>
<comment type="subcellular location">
    <subcellularLocation>
        <location evidence="11">Cytoplasm</location>
    </subcellularLocation>
</comment>
<evidence type="ECO:0000256" key="9">
    <source>
        <dbReference type="ARBA" id="ARBA00030128"/>
    </source>
</evidence>